<dbReference type="RefSeq" id="WP_200687885.1">
    <property type="nucleotide sequence ID" value="NZ_JAEPRQ010000006.1"/>
</dbReference>
<evidence type="ECO:0000313" key="3">
    <source>
        <dbReference type="Proteomes" id="UP000640485"/>
    </source>
</evidence>
<evidence type="ECO:0000313" key="2">
    <source>
        <dbReference type="EMBL" id="MBK4217265.1"/>
    </source>
</evidence>
<organism evidence="2 3">
    <name type="scientific">Paracoccus caeni</name>
    <dbReference type="NCBI Taxonomy" id="657651"/>
    <lineage>
        <taxon>Bacteria</taxon>
        <taxon>Pseudomonadati</taxon>
        <taxon>Pseudomonadota</taxon>
        <taxon>Alphaproteobacteria</taxon>
        <taxon>Rhodobacterales</taxon>
        <taxon>Paracoccaceae</taxon>
        <taxon>Paracoccus</taxon>
    </lineage>
</organism>
<protein>
    <recommendedName>
        <fullName evidence="4">DUF3035 domain-containing protein</fullName>
    </recommendedName>
</protein>
<proteinExistence type="predicted"/>
<gene>
    <name evidence="2" type="ORF">JJJ17_15145</name>
</gene>
<dbReference type="AlphaFoldDB" id="A0A934SE97"/>
<feature type="region of interest" description="Disordered" evidence="1">
    <location>
        <begin position="41"/>
        <end position="61"/>
    </location>
</feature>
<reference evidence="2" key="1">
    <citation type="submission" date="2021-01" db="EMBL/GenBank/DDBJ databases">
        <title>Paracoccus amoyensis sp. nov., isolated from the surface seawater along the coast of Xiamen Island, China.</title>
        <authorList>
            <person name="Lyu L."/>
        </authorList>
    </citation>
    <scope>NUCLEOTIDE SEQUENCE</scope>
    <source>
        <strain evidence="2">MJ17</strain>
    </source>
</reference>
<name>A0A934SE97_9RHOB</name>
<accession>A0A934SE97</accession>
<sequence>MKHLPLLALALIPLSACDRDQASYPKLLPTNEILADPQLPDHATTAANSPAAVDAETTARAEALRRRAAALQAPVIEPDTRSRMQPTQ</sequence>
<keyword evidence="3" id="KW-1185">Reference proteome</keyword>
<evidence type="ECO:0008006" key="4">
    <source>
        <dbReference type="Google" id="ProtNLM"/>
    </source>
</evidence>
<comment type="caution">
    <text evidence="2">The sequence shown here is derived from an EMBL/GenBank/DDBJ whole genome shotgun (WGS) entry which is preliminary data.</text>
</comment>
<dbReference type="EMBL" id="JAEPRQ010000006">
    <property type="protein sequence ID" value="MBK4217265.1"/>
    <property type="molecule type" value="Genomic_DNA"/>
</dbReference>
<evidence type="ECO:0000256" key="1">
    <source>
        <dbReference type="SAM" id="MobiDB-lite"/>
    </source>
</evidence>
<dbReference type="Proteomes" id="UP000640485">
    <property type="component" value="Unassembled WGS sequence"/>
</dbReference>